<name>A0AC60Q9Q3_IXOPE</name>
<dbReference type="Proteomes" id="UP000805193">
    <property type="component" value="Unassembled WGS sequence"/>
</dbReference>
<gene>
    <name evidence="1" type="ORF">HPB47_022718</name>
</gene>
<keyword evidence="2" id="KW-1185">Reference proteome</keyword>
<reference evidence="1 2" key="1">
    <citation type="journal article" date="2020" name="Cell">
        <title>Large-Scale Comparative Analyses of Tick Genomes Elucidate Their Genetic Diversity and Vector Capacities.</title>
        <authorList>
            <consortium name="Tick Genome and Microbiome Consortium (TIGMIC)"/>
            <person name="Jia N."/>
            <person name="Wang J."/>
            <person name="Shi W."/>
            <person name="Du L."/>
            <person name="Sun Y."/>
            <person name="Zhan W."/>
            <person name="Jiang J.F."/>
            <person name="Wang Q."/>
            <person name="Zhang B."/>
            <person name="Ji P."/>
            <person name="Bell-Sakyi L."/>
            <person name="Cui X.M."/>
            <person name="Yuan T.T."/>
            <person name="Jiang B.G."/>
            <person name="Yang W.F."/>
            <person name="Lam T.T."/>
            <person name="Chang Q.C."/>
            <person name="Ding S.J."/>
            <person name="Wang X.J."/>
            <person name="Zhu J.G."/>
            <person name="Ruan X.D."/>
            <person name="Zhao L."/>
            <person name="Wei J.T."/>
            <person name="Ye R.Z."/>
            <person name="Que T.C."/>
            <person name="Du C.H."/>
            <person name="Zhou Y.H."/>
            <person name="Cheng J.X."/>
            <person name="Dai P.F."/>
            <person name="Guo W.B."/>
            <person name="Han X.H."/>
            <person name="Huang E.J."/>
            <person name="Li L.F."/>
            <person name="Wei W."/>
            <person name="Gao Y.C."/>
            <person name="Liu J.Z."/>
            <person name="Shao H.Z."/>
            <person name="Wang X."/>
            <person name="Wang C.C."/>
            <person name="Yang T.C."/>
            <person name="Huo Q.B."/>
            <person name="Li W."/>
            <person name="Chen H.Y."/>
            <person name="Chen S.E."/>
            <person name="Zhou L.G."/>
            <person name="Ni X.B."/>
            <person name="Tian J.H."/>
            <person name="Sheng Y."/>
            <person name="Liu T."/>
            <person name="Pan Y.S."/>
            <person name="Xia L.Y."/>
            <person name="Li J."/>
            <person name="Zhao F."/>
            <person name="Cao W.C."/>
        </authorList>
    </citation>
    <scope>NUCLEOTIDE SEQUENCE [LARGE SCALE GENOMIC DNA]</scope>
    <source>
        <strain evidence="1">Iper-2018</strain>
    </source>
</reference>
<sequence length="223" mass="25463">MSKELTLLQLSHLAAQTLTGNALNFFGAGTHSVRASMLWHLLNCAREPEGVQRKLQQEVDQIVGRVRAPEWEDRKNMPYTMAVIWEMLRWRTVAPLGIIREAERDTTIGGFHVPAGTVVMSNVWALHHDPDVWEHPMDFAPTRFLNADQTKLLPKPAALLPFSTGRRMCPGETLSMMELFIYLATLMQRFRVLPKEGDTISMDIFDGFITLPLHTQEIRFVPR</sequence>
<protein>
    <submittedName>
        <fullName evidence="1">Uncharacterized protein</fullName>
    </submittedName>
</protein>
<organism evidence="1 2">
    <name type="scientific">Ixodes persulcatus</name>
    <name type="common">Taiga tick</name>
    <dbReference type="NCBI Taxonomy" id="34615"/>
    <lineage>
        <taxon>Eukaryota</taxon>
        <taxon>Metazoa</taxon>
        <taxon>Ecdysozoa</taxon>
        <taxon>Arthropoda</taxon>
        <taxon>Chelicerata</taxon>
        <taxon>Arachnida</taxon>
        <taxon>Acari</taxon>
        <taxon>Parasitiformes</taxon>
        <taxon>Ixodida</taxon>
        <taxon>Ixodoidea</taxon>
        <taxon>Ixodidae</taxon>
        <taxon>Ixodinae</taxon>
        <taxon>Ixodes</taxon>
    </lineage>
</organism>
<comment type="caution">
    <text evidence="1">The sequence shown here is derived from an EMBL/GenBank/DDBJ whole genome shotgun (WGS) entry which is preliminary data.</text>
</comment>
<evidence type="ECO:0000313" key="2">
    <source>
        <dbReference type="Proteomes" id="UP000805193"/>
    </source>
</evidence>
<evidence type="ECO:0000313" key="1">
    <source>
        <dbReference type="EMBL" id="KAG0430412.1"/>
    </source>
</evidence>
<dbReference type="EMBL" id="JABSTQ010009328">
    <property type="protein sequence ID" value="KAG0430412.1"/>
    <property type="molecule type" value="Genomic_DNA"/>
</dbReference>
<accession>A0AC60Q9Q3</accession>
<proteinExistence type="predicted"/>